<keyword evidence="1" id="KW-1133">Transmembrane helix</keyword>
<reference evidence="2 3" key="1">
    <citation type="submission" date="2020-03" db="EMBL/GenBank/DDBJ databases">
        <title>Draft Genome Sequence of Cudoniella acicularis.</title>
        <authorList>
            <person name="Buettner E."/>
            <person name="Kellner H."/>
        </authorList>
    </citation>
    <scope>NUCLEOTIDE SEQUENCE [LARGE SCALE GENOMIC DNA]</scope>
    <source>
        <strain evidence="2 3">DSM 108380</strain>
    </source>
</reference>
<evidence type="ECO:0000313" key="2">
    <source>
        <dbReference type="EMBL" id="KAF4620084.1"/>
    </source>
</evidence>
<organism evidence="2 3">
    <name type="scientific">Cudoniella acicularis</name>
    <dbReference type="NCBI Taxonomy" id="354080"/>
    <lineage>
        <taxon>Eukaryota</taxon>
        <taxon>Fungi</taxon>
        <taxon>Dikarya</taxon>
        <taxon>Ascomycota</taxon>
        <taxon>Pezizomycotina</taxon>
        <taxon>Leotiomycetes</taxon>
        <taxon>Helotiales</taxon>
        <taxon>Tricladiaceae</taxon>
        <taxon>Cudoniella</taxon>
    </lineage>
</organism>
<evidence type="ECO:0000313" key="3">
    <source>
        <dbReference type="Proteomes" id="UP000566819"/>
    </source>
</evidence>
<protein>
    <submittedName>
        <fullName evidence="2">Uncharacterized protein</fullName>
    </submittedName>
</protein>
<accession>A0A8H4VU61</accession>
<dbReference type="AlphaFoldDB" id="A0A8H4VU61"/>
<gene>
    <name evidence="2" type="ORF">G7Y89_g14738</name>
</gene>
<comment type="caution">
    <text evidence="2">The sequence shown here is derived from an EMBL/GenBank/DDBJ whole genome shotgun (WGS) entry which is preliminary data.</text>
</comment>
<keyword evidence="1" id="KW-0812">Transmembrane</keyword>
<dbReference type="OrthoDB" id="3061561at2759"/>
<dbReference type="EMBL" id="JAAMPI010002030">
    <property type="protein sequence ID" value="KAF4620084.1"/>
    <property type="molecule type" value="Genomic_DNA"/>
</dbReference>
<sequence>MVATLVFPEFILGKAFSESSITILSLDKIKGLYDKNKVLEEEVGNWTVSHAYYAETGGFVIRRIRSDDSTNSALWHLDIAAILELCKKRFLSSLPTIQGSEIVDKSKGDSFAKGAAILQVSWMIVQVIVRATKGLPITQLEITACAFAAITFLTYILYWKKLQGVNSVTELEWTNDSRLTKLRTTRISGFDRYVFYRKKDQEFLKDNTPLRNDTVSSKRSKSTVLASYSEELFLVEFNAGPGTLTFRPRPSGIYGATLV</sequence>
<evidence type="ECO:0000256" key="1">
    <source>
        <dbReference type="SAM" id="Phobius"/>
    </source>
</evidence>
<dbReference type="PANTHER" id="PTHR35043">
    <property type="entry name" value="TRANSCRIPTION FACTOR DOMAIN-CONTAINING PROTEIN"/>
    <property type="match status" value="1"/>
</dbReference>
<name>A0A8H4VU61_9HELO</name>
<dbReference type="PANTHER" id="PTHR35043:SF7">
    <property type="entry name" value="TRANSCRIPTION FACTOR DOMAIN-CONTAINING PROTEIN"/>
    <property type="match status" value="1"/>
</dbReference>
<keyword evidence="3" id="KW-1185">Reference proteome</keyword>
<proteinExistence type="predicted"/>
<feature type="transmembrane region" description="Helical" evidence="1">
    <location>
        <begin position="137"/>
        <end position="158"/>
    </location>
</feature>
<keyword evidence="1" id="KW-0472">Membrane</keyword>
<dbReference type="Proteomes" id="UP000566819">
    <property type="component" value="Unassembled WGS sequence"/>
</dbReference>